<proteinExistence type="predicted"/>
<dbReference type="CDD" id="cd00821">
    <property type="entry name" value="PH"/>
    <property type="match status" value="1"/>
</dbReference>
<dbReference type="InterPro" id="IPR001849">
    <property type="entry name" value="PH_domain"/>
</dbReference>
<dbReference type="AlphaFoldDB" id="A0AAD2JLB5"/>
<keyword evidence="3" id="KW-1185">Reference proteome</keyword>
<feature type="domain" description="PH" evidence="1">
    <location>
        <begin position="119"/>
        <end position="173"/>
    </location>
</feature>
<dbReference type="EMBL" id="CAKOGP040002080">
    <property type="protein sequence ID" value="CAJ1961049.1"/>
    <property type="molecule type" value="Genomic_DNA"/>
</dbReference>
<evidence type="ECO:0000259" key="1">
    <source>
        <dbReference type="Pfam" id="PF00169"/>
    </source>
</evidence>
<comment type="caution">
    <text evidence="2">The sequence shown here is derived from an EMBL/GenBank/DDBJ whole genome shotgun (WGS) entry which is preliminary data.</text>
</comment>
<gene>
    <name evidence="2" type="ORF">CYCCA115_LOCUS19014</name>
</gene>
<sequence>MSAMEHLAAPAPEVEVAEADRAIPSASFEVAPVTPCEDASVQSVRSVEPAMTVDDPKKLAPPMSKEEASHLSVKALRRSGIEFESKAAVIQGGVKKDIFRKCLPLFFDERDFVSYGEVVRYMFIKNNCILVYTDDTSPFPLYAIQISDVTVEQEDPRKPDKYSFTVSPQPNTNKPAENMLTFILRDKVKRKIAYQVTFDTTNDKSLGKMFMDLFQRNAKKYGDEVITASVVGSNSKIAKNPKP</sequence>
<accession>A0AAD2JLB5</accession>
<dbReference type="Pfam" id="PF00169">
    <property type="entry name" value="PH"/>
    <property type="match status" value="1"/>
</dbReference>
<name>A0AAD2JLB5_9STRA</name>
<organism evidence="2 3">
    <name type="scientific">Cylindrotheca closterium</name>
    <dbReference type="NCBI Taxonomy" id="2856"/>
    <lineage>
        <taxon>Eukaryota</taxon>
        <taxon>Sar</taxon>
        <taxon>Stramenopiles</taxon>
        <taxon>Ochrophyta</taxon>
        <taxon>Bacillariophyta</taxon>
        <taxon>Bacillariophyceae</taxon>
        <taxon>Bacillariophycidae</taxon>
        <taxon>Bacillariales</taxon>
        <taxon>Bacillariaceae</taxon>
        <taxon>Cylindrotheca</taxon>
    </lineage>
</organism>
<dbReference type="SUPFAM" id="SSF50729">
    <property type="entry name" value="PH domain-like"/>
    <property type="match status" value="1"/>
</dbReference>
<evidence type="ECO:0000313" key="2">
    <source>
        <dbReference type="EMBL" id="CAJ1961049.1"/>
    </source>
</evidence>
<evidence type="ECO:0000313" key="3">
    <source>
        <dbReference type="Proteomes" id="UP001295423"/>
    </source>
</evidence>
<protein>
    <recommendedName>
        <fullName evidence="1">PH domain-containing protein</fullName>
    </recommendedName>
</protein>
<dbReference type="Proteomes" id="UP001295423">
    <property type="component" value="Unassembled WGS sequence"/>
</dbReference>
<reference evidence="2" key="1">
    <citation type="submission" date="2023-08" db="EMBL/GenBank/DDBJ databases">
        <authorList>
            <person name="Audoor S."/>
            <person name="Bilcke G."/>
        </authorList>
    </citation>
    <scope>NUCLEOTIDE SEQUENCE</scope>
</reference>